<dbReference type="Gene3D" id="3.40.50.300">
    <property type="entry name" value="P-loop containing nucleotide triphosphate hydrolases"/>
    <property type="match status" value="2"/>
</dbReference>
<dbReference type="InterPro" id="IPR027417">
    <property type="entry name" value="P-loop_NTPase"/>
</dbReference>
<feature type="coiled-coil region" evidence="3">
    <location>
        <begin position="300"/>
        <end position="334"/>
    </location>
</feature>
<dbReference type="PROSITE" id="PS00211">
    <property type="entry name" value="ABC_TRANSPORTER_1"/>
    <property type="match status" value="2"/>
</dbReference>
<dbReference type="RefSeq" id="WP_262399930.1">
    <property type="nucleotide sequence ID" value="NZ_JACRTB010000011.1"/>
</dbReference>
<organism evidence="5 6">
    <name type="scientific">Yanshouia hominis</name>
    <dbReference type="NCBI Taxonomy" id="2763673"/>
    <lineage>
        <taxon>Bacteria</taxon>
        <taxon>Bacillati</taxon>
        <taxon>Bacillota</taxon>
        <taxon>Clostridia</taxon>
        <taxon>Eubacteriales</taxon>
        <taxon>Oscillospiraceae</taxon>
        <taxon>Yanshouia</taxon>
    </lineage>
</organism>
<keyword evidence="2 5" id="KW-0067">ATP-binding</keyword>
<evidence type="ECO:0000313" key="5">
    <source>
        <dbReference type="EMBL" id="MBC8576398.1"/>
    </source>
</evidence>
<dbReference type="GO" id="GO:0005524">
    <property type="term" value="F:ATP binding"/>
    <property type="evidence" value="ECO:0007669"/>
    <property type="project" value="UniProtKB-KW"/>
</dbReference>
<evidence type="ECO:0000313" key="6">
    <source>
        <dbReference type="Proteomes" id="UP000658131"/>
    </source>
</evidence>
<protein>
    <submittedName>
        <fullName evidence="5">ABC-F family ATP-binding cassette domain-containing protein</fullName>
    </submittedName>
</protein>
<dbReference type="SMART" id="SM00382">
    <property type="entry name" value="AAA"/>
    <property type="match status" value="2"/>
</dbReference>
<dbReference type="EMBL" id="JACRTB010000011">
    <property type="protein sequence ID" value="MBC8576398.1"/>
    <property type="molecule type" value="Genomic_DNA"/>
</dbReference>
<dbReference type="InterPro" id="IPR051309">
    <property type="entry name" value="ABCF_ATPase"/>
</dbReference>
<keyword evidence="3" id="KW-0175">Coiled coil</keyword>
<gene>
    <name evidence="5" type="ORF">H8717_08275</name>
</gene>
<evidence type="ECO:0000256" key="3">
    <source>
        <dbReference type="SAM" id="Coils"/>
    </source>
</evidence>
<dbReference type="PROSITE" id="PS50893">
    <property type="entry name" value="ABC_TRANSPORTER_2"/>
    <property type="match status" value="2"/>
</dbReference>
<keyword evidence="1" id="KW-0547">Nucleotide-binding</keyword>
<dbReference type="Pfam" id="PF00005">
    <property type="entry name" value="ABC_tran"/>
    <property type="match status" value="2"/>
</dbReference>
<evidence type="ECO:0000259" key="4">
    <source>
        <dbReference type="PROSITE" id="PS50893"/>
    </source>
</evidence>
<feature type="domain" description="ABC transporter" evidence="4">
    <location>
        <begin position="4"/>
        <end position="249"/>
    </location>
</feature>
<feature type="domain" description="ABC transporter" evidence="4">
    <location>
        <begin position="334"/>
        <end position="545"/>
    </location>
</feature>
<dbReference type="CDD" id="cd03221">
    <property type="entry name" value="ABCF_EF-3"/>
    <property type="match status" value="1"/>
</dbReference>
<evidence type="ECO:0000256" key="1">
    <source>
        <dbReference type="ARBA" id="ARBA00022741"/>
    </source>
</evidence>
<dbReference type="SUPFAM" id="SSF52540">
    <property type="entry name" value="P-loop containing nucleoside triphosphate hydrolases"/>
    <property type="match status" value="2"/>
</dbReference>
<dbReference type="InterPro" id="IPR003439">
    <property type="entry name" value="ABC_transporter-like_ATP-bd"/>
</dbReference>
<dbReference type="InterPro" id="IPR017871">
    <property type="entry name" value="ABC_transporter-like_CS"/>
</dbReference>
<accession>A0ABR7NJ06</accession>
<name>A0ABR7NJ06_9FIRM</name>
<dbReference type="InterPro" id="IPR003593">
    <property type="entry name" value="AAA+_ATPase"/>
</dbReference>
<comment type="caution">
    <text evidence="5">The sequence shown here is derived from an EMBL/GenBank/DDBJ whole genome shotgun (WGS) entry which is preliminary data.</text>
</comment>
<dbReference type="PANTHER" id="PTHR42855">
    <property type="entry name" value="ABC TRANSPORTER ATP-BINDING SUBUNIT"/>
    <property type="match status" value="1"/>
</dbReference>
<sequence>MSQIRVSSLSFCHAGSFEPVFREVSFVIDTDWRLGFIGRNGRGKTTFLHLLMGKYPYSGSIEVPVSFSSFPFEAEDPGAHARAVLRESVAPYRRWELAMESLLNAGDEDSLREYGELLERYQAAGGYTVDASIEREAGLMGLSPELLDRPFDTLSHGERTRLQLCSLFLKPNGFALIDEPTNHLDAEGRERVAGYLAAKQGFLLVSHDRDLLDRTVDHILSINRADIEVQQGNYSSWQENRDRRDNYERAENERLKRDISRLQSAARQKADWSQALERTKIGHKPDGQLAPDRGFVGHRAAKAMKRAKSIEKRQEKALAEKEGLLKNLEKADELRITPLPWRGRLLAEARELSISYGKPLFEGLSFSLEEGDRAALTGPNGCGKSSVLRLLAGEEVPHTGTLSRGGGLIVSYVPQDASFLSGTVRDYALREGIDRSLFLTILRKFDFPRSQFEKDMAGYSGGQKKKVLLARSLCERAHLYIWDEPLNFIDLLSRVQIERLLGTASPAMLFVEHDRRFVEQTANKIIALRTQPPAETGKDPLPPNG</sequence>
<proteinExistence type="predicted"/>
<dbReference type="Proteomes" id="UP000658131">
    <property type="component" value="Unassembled WGS sequence"/>
</dbReference>
<evidence type="ECO:0000256" key="2">
    <source>
        <dbReference type="ARBA" id="ARBA00022840"/>
    </source>
</evidence>
<reference evidence="5 6" key="1">
    <citation type="submission" date="2020-08" db="EMBL/GenBank/DDBJ databases">
        <title>Genome public.</title>
        <authorList>
            <person name="Liu C."/>
            <person name="Sun Q."/>
        </authorList>
    </citation>
    <scope>NUCLEOTIDE SEQUENCE [LARGE SCALE GENOMIC DNA]</scope>
    <source>
        <strain evidence="5 6">BX1</strain>
    </source>
</reference>
<dbReference type="PANTHER" id="PTHR42855:SF2">
    <property type="entry name" value="DRUG RESISTANCE ABC TRANSPORTER,ATP-BINDING PROTEIN"/>
    <property type="match status" value="1"/>
</dbReference>
<keyword evidence="6" id="KW-1185">Reference proteome</keyword>
<dbReference type="NCBIfam" id="NF000355">
    <property type="entry name" value="ribo_prot_ABC_F"/>
    <property type="match status" value="1"/>
</dbReference>